<reference evidence="2" key="1">
    <citation type="submission" date="2017-08" db="EMBL/GenBank/DDBJ databases">
        <title>A dynamic microbial community with high functional redundancy inhabits the cold, oxic subseafloor aquifer.</title>
        <authorList>
            <person name="Tully B.J."/>
            <person name="Wheat C.G."/>
            <person name="Glazer B.T."/>
            <person name="Huber J.A."/>
        </authorList>
    </citation>
    <scope>NUCLEOTIDE SEQUENCE [LARGE SCALE GENOMIC DNA]</scope>
</reference>
<evidence type="ECO:0000313" key="2">
    <source>
        <dbReference type="Proteomes" id="UP000217838"/>
    </source>
</evidence>
<name>A0A2A4YEZ1_UNCAE</name>
<sequence length="45" mass="4501">MIALGLGGLVSMAIIISAAAIQSKEIVNAADLAKGLEPLFGSFAK</sequence>
<proteinExistence type="predicted"/>
<dbReference type="EMBL" id="NVUU01000081">
    <property type="protein sequence ID" value="PCI92877.1"/>
    <property type="molecule type" value="Genomic_DNA"/>
</dbReference>
<accession>A0A2A4YEZ1</accession>
<gene>
    <name evidence="1" type="ORF">COB11_06370</name>
</gene>
<protein>
    <submittedName>
        <fullName evidence="1">Uncharacterized protein</fullName>
    </submittedName>
</protein>
<dbReference type="Proteomes" id="UP000217838">
    <property type="component" value="Unassembled WGS sequence"/>
</dbReference>
<comment type="caution">
    <text evidence="1">The sequence shown here is derived from an EMBL/GenBank/DDBJ whole genome shotgun (WGS) entry which is preliminary data.</text>
</comment>
<evidence type="ECO:0000313" key="1">
    <source>
        <dbReference type="EMBL" id="PCI92877.1"/>
    </source>
</evidence>
<dbReference type="AlphaFoldDB" id="A0A2A4YEZ1"/>
<organism evidence="1 2">
    <name type="scientific">Aerophobetes bacterium</name>
    <dbReference type="NCBI Taxonomy" id="2030807"/>
    <lineage>
        <taxon>Bacteria</taxon>
        <taxon>Candidatus Aerophobota</taxon>
    </lineage>
</organism>